<name>A0A0C3S9Q6_PHLG1</name>
<accession>A0A0C3S9Q6</accession>
<dbReference type="Proteomes" id="UP000053257">
    <property type="component" value="Unassembled WGS sequence"/>
</dbReference>
<proteinExistence type="predicted"/>
<evidence type="ECO:0000313" key="1">
    <source>
        <dbReference type="EMBL" id="KIP06390.1"/>
    </source>
</evidence>
<evidence type="ECO:0000313" key="2">
    <source>
        <dbReference type="Proteomes" id="UP000053257"/>
    </source>
</evidence>
<organism evidence="1 2">
    <name type="scientific">Phlebiopsis gigantea (strain 11061_1 CR5-6)</name>
    <name type="common">White-rot fungus</name>
    <name type="synonym">Peniophora gigantea</name>
    <dbReference type="NCBI Taxonomy" id="745531"/>
    <lineage>
        <taxon>Eukaryota</taxon>
        <taxon>Fungi</taxon>
        <taxon>Dikarya</taxon>
        <taxon>Basidiomycota</taxon>
        <taxon>Agaricomycotina</taxon>
        <taxon>Agaricomycetes</taxon>
        <taxon>Polyporales</taxon>
        <taxon>Phanerochaetaceae</taxon>
        <taxon>Phlebiopsis</taxon>
    </lineage>
</organism>
<gene>
    <name evidence="1" type="ORF">PHLGIDRAFT_515504</name>
</gene>
<protein>
    <submittedName>
        <fullName evidence="1">Uncharacterized protein</fullName>
    </submittedName>
</protein>
<sequence>MTGEASIGGYYGTYPSMLVNFSGVAGDLDEGVYKARREVDEGNEVPGVNEHTIPGIVVPQKVYTANVRRPQENMTRLTFFVNGAPGLRLQDALQTVPFALDYATSIPTIPEGGQRASLRILWPGYDSWNATNSLQFFGNAQDAPRRNMGDVARQVAKLVWDFWSLYEMRRAQGPESGWNLREIPFHQLYLIELRNETQGSWQPVIVRRID</sequence>
<dbReference type="EMBL" id="KN840519">
    <property type="protein sequence ID" value="KIP06390.1"/>
    <property type="molecule type" value="Genomic_DNA"/>
</dbReference>
<reference evidence="1 2" key="1">
    <citation type="journal article" date="2014" name="PLoS Genet.">
        <title>Analysis of the Phlebiopsis gigantea genome, transcriptome and secretome provides insight into its pioneer colonization strategies of wood.</title>
        <authorList>
            <person name="Hori C."/>
            <person name="Ishida T."/>
            <person name="Igarashi K."/>
            <person name="Samejima M."/>
            <person name="Suzuki H."/>
            <person name="Master E."/>
            <person name="Ferreira P."/>
            <person name="Ruiz-Duenas F.J."/>
            <person name="Held B."/>
            <person name="Canessa P."/>
            <person name="Larrondo L.F."/>
            <person name="Schmoll M."/>
            <person name="Druzhinina I.S."/>
            <person name="Kubicek C.P."/>
            <person name="Gaskell J.A."/>
            <person name="Kersten P."/>
            <person name="St John F."/>
            <person name="Glasner J."/>
            <person name="Sabat G."/>
            <person name="Splinter BonDurant S."/>
            <person name="Syed K."/>
            <person name="Yadav J."/>
            <person name="Mgbeahuruike A.C."/>
            <person name="Kovalchuk A."/>
            <person name="Asiegbu F.O."/>
            <person name="Lackner G."/>
            <person name="Hoffmeister D."/>
            <person name="Rencoret J."/>
            <person name="Gutierrez A."/>
            <person name="Sun H."/>
            <person name="Lindquist E."/>
            <person name="Barry K."/>
            <person name="Riley R."/>
            <person name="Grigoriev I.V."/>
            <person name="Henrissat B."/>
            <person name="Kues U."/>
            <person name="Berka R.M."/>
            <person name="Martinez A.T."/>
            <person name="Covert S.F."/>
            <person name="Blanchette R.A."/>
            <person name="Cullen D."/>
        </authorList>
    </citation>
    <scope>NUCLEOTIDE SEQUENCE [LARGE SCALE GENOMIC DNA]</scope>
    <source>
        <strain evidence="1 2">11061_1 CR5-6</strain>
    </source>
</reference>
<dbReference type="HOGENOM" id="CLU_094687_1_0_1"/>
<dbReference type="OrthoDB" id="3269405at2759"/>
<dbReference type="AlphaFoldDB" id="A0A0C3S9Q6"/>
<keyword evidence="2" id="KW-1185">Reference proteome</keyword>